<dbReference type="EMBL" id="JACOOW010000012">
    <property type="protein sequence ID" value="MBC5657281.1"/>
    <property type="molecule type" value="Genomic_DNA"/>
</dbReference>
<comment type="caution">
    <text evidence="4">The sequence shown here is derived from an EMBL/GenBank/DDBJ whole genome shotgun (WGS) entry which is preliminary data.</text>
</comment>
<organism evidence="4 5">
    <name type="scientific">Clostridium segne</name>
    <dbReference type="NCBI Taxonomy" id="2763038"/>
    <lineage>
        <taxon>Bacteria</taxon>
        <taxon>Bacillati</taxon>
        <taxon>Bacillota</taxon>
        <taxon>Clostridia</taxon>
        <taxon>Eubacteriales</taxon>
        <taxon>Clostridiaceae</taxon>
        <taxon>Clostridium</taxon>
    </lineage>
</organism>
<dbReference type="InterPro" id="IPR036465">
    <property type="entry name" value="vWFA_dom_sf"/>
</dbReference>
<keyword evidence="2" id="KW-1133">Transmembrane helix</keyword>
<keyword evidence="5" id="KW-1185">Reference proteome</keyword>
<dbReference type="Proteomes" id="UP000653904">
    <property type="component" value="Unassembled WGS sequence"/>
</dbReference>
<feature type="region of interest" description="Disordered" evidence="1">
    <location>
        <begin position="1288"/>
        <end position="1367"/>
    </location>
</feature>
<dbReference type="InterPro" id="IPR002035">
    <property type="entry name" value="VWF_A"/>
</dbReference>
<feature type="region of interest" description="Disordered" evidence="1">
    <location>
        <begin position="319"/>
        <end position="345"/>
    </location>
</feature>
<keyword evidence="2" id="KW-0812">Transmembrane</keyword>
<feature type="domain" description="VWFA" evidence="3">
    <location>
        <begin position="430"/>
        <end position="535"/>
    </location>
</feature>
<feature type="compositionally biased region" description="Gly residues" evidence="1">
    <location>
        <begin position="1307"/>
        <end position="1321"/>
    </location>
</feature>
<feature type="compositionally biased region" description="Acidic residues" evidence="1">
    <location>
        <begin position="208"/>
        <end position="221"/>
    </location>
</feature>
<evidence type="ECO:0000256" key="1">
    <source>
        <dbReference type="SAM" id="MobiDB-lite"/>
    </source>
</evidence>
<feature type="region of interest" description="Disordered" evidence="1">
    <location>
        <begin position="188"/>
        <end position="305"/>
    </location>
</feature>
<evidence type="ECO:0000256" key="2">
    <source>
        <dbReference type="SAM" id="Phobius"/>
    </source>
</evidence>
<evidence type="ECO:0000313" key="4">
    <source>
        <dbReference type="EMBL" id="MBC5657281.1"/>
    </source>
</evidence>
<dbReference type="Pfam" id="PF00092">
    <property type="entry name" value="VWA"/>
    <property type="match status" value="1"/>
</dbReference>
<feature type="compositionally biased region" description="Acidic residues" evidence="1">
    <location>
        <begin position="324"/>
        <end position="333"/>
    </location>
</feature>
<dbReference type="Gene3D" id="3.40.50.410">
    <property type="entry name" value="von Willebrand factor, type A domain"/>
    <property type="match status" value="2"/>
</dbReference>
<feature type="compositionally biased region" description="Basic and acidic residues" evidence="1">
    <location>
        <begin position="234"/>
        <end position="248"/>
    </location>
</feature>
<evidence type="ECO:0000313" key="5">
    <source>
        <dbReference type="Proteomes" id="UP000653904"/>
    </source>
</evidence>
<accession>A0AAW3X3Q9</accession>
<feature type="transmembrane region" description="Helical" evidence="2">
    <location>
        <begin position="1370"/>
        <end position="1387"/>
    </location>
</feature>
<feature type="compositionally biased region" description="Low complexity" evidence="1">
    <location>
        <begin position="1322"/>
        <end position="1344"/>
    </location>
</feature>
<feature type="compositionally biased region" description="Acidic residues" evidence="1">
    <location>
        <begin position="284"/>
        <end position="301"/>
    </location>
</feature>
<protein>
    <submittedName>
        <fullName evidence="4">VWA domain-containing protein</fullName>
    </submittedName>
</protein>
<feature type="domain" description="VWFA" evidence="3">
    <location>
        <begin position="882"/>
        <end position="987"/>
    </location>
</feature>
<dbReference type="Pfam" id="PF13519">
    <property type="entry name" value="VWA_2"/>
    <property type="match status" value="1"/>
</dbReference>
<dbReference type="RefSeq" id="WP_186855019.1">
    <property type="nucleotide sequence ID" value="NZ_JACOOW010000012.1"/>
</dbReference>
<proteinExistence type="predicted"/>
<gene>
    <name evidence="4" type="ORF">H8S19_09480</name>
</gene>
<name>A0AAW3X3Q9_9CLOT</name>
<dbReference type="SUPFAM" id="SSF53300">
    <property type="entry name" value="vWA-like"/>
    <property type="match status" value="2"/>
</dbReference>
<sequence>MKKAKKKGKSYSQGWFERQSRRFMSVLLCSSMLSTSVANTAAFAAATSEGGDERQEFSLEKEVLRQAIRDAAKKGKTVKEDAFTFSGDEAETYEGLFEEGNLYELHPDFEKKNDRLTLRMYARLEDEEDMDQYTISGNEEIIFLMTNSSSKERTGRILVDGRASAWMTVAPFGEVKKQVGLETEEAVPAEIENEVKEPESAVPAGSEDITEEDTALEDDVKEQENASDAGNNQIKEESEAADDKKDLSEPDSENENEKADMDAFETDTSDANTSDADTSGADTSDADTSDSENDSAQDEDSVQVSRSAHFSMFLTSAAMASPPDAEEEDENDENEKNKAIVGDEAEEDNFERILGDSYETVDIKNASAAAFVTSTMELGLTDVAVLSAVEVEEIPHWQISKSKKATNLDENFESQVTLSLPSAEEKLENDIVFVLDKSTSVQLENEALEMLKELQAQAKKNGAKVKVGVVIFNKEAHKSDFMDLETQYDAIAAAIREDISSGTNLSAGILAGKKMLDEDTQVAAGRKSLVLLSDGITYIFGEKPTAVAWGFENDGSEHSWAGPDNWILKYGNNKALSEDEWNERLGTIKAQMDAQGDEFDHPYEQGDLTPCTPPGEGKERANSVDKALYLSYEAYLEAAKEQYHCYAMPIGSSAGESYPWGPSFVKYLADGKTVSFEDIKNDILYAVDRDSTVEDYMGWVKDDYNFDLKSIDRLTVGGRELSKLEDGNTVYFGNEDVNAAQYRFKVEYDPSDKEGGEHFIWTMNEAVKNNEPVQLTYTVKLVNPKNNPGESYGRYDEDGSEEYDGLYTNQKAVLHPVGSDQEKGKTEVFSKPTVSYTIPGGELPTIPEGGTSKSKTAEQLDENFKSQVALSLPSAEEQLVSDVVLVLDKSTSMGLKEQALEMLQNLKKEVQEKGAKVKVGVVLFNKEAHTDGFMDLETQYEAIEAAICQEIKSGTNLHAGILAGKSMLDQDTGVADERKTLVVVSDGITYMFNENPTAVAWGFMADSPKHFAGPDNWNSKYGNNQAPADWNAWLTGIEARLSEQKDTHDYPYGTEPEVSLITPVEEAGKYVNSIDKALYLSYEAYAQAASEGYHCYAMPITPLGTASNYEWGMSFMRYLANGKQVSFDSIENDILYAVDKGSVVKDYMGYVKEDYNFDFDHLDQLTVGGKALSMYQEGNTWYFGDGEPGPQNYRFKVVYDAGNKAETEMFTWYINEPVSNFAPVQLTYTVKLINPKTADGTYGKYDRDGSQHYEGLYTNQEAVLYPVDSRGNEYRPEEFPKPTVSYVVEHGSQEPGPDPNPTPNPGNNGGGSHGGHGGGSSSGSKKSSTTTASGPAAQPTEPVTPVVPEPQPVVPAEGLPKTGDTDRMDVPMALLAIGMMAAAYVLMTGRKKTEE</sequence>
<reference evidence="4 5" key="1">
    <citation type="submission" date="2020-08" db="EMBL/GenBank/DDBJ databases">
        <title>Genome public.</title>
        <authorList>
            <person name="Liu C."/>
            <person name="Sun Q."/>
        </authorList>
    </citation>
    <scope>NUCLEOTIDE SEQUENCE [LARGE SCALE GENOMIC DNA]</scope>
    <source>
        <strain evidence="4 5">BX14</strain>
    </source>
</reference>
<dbReference type="CDD" id="cd00198">
    <property type="entry name" value="vWFA"/>
    <property type="match status" value="2"/>
</dbReference>
<dbReference type="SMART" id="SM00327">
    <property type="entry name" value="VWA"/>
    <property type="match status" value="2"/>
</dbReference>
<evidence type="ECO:0000259" key="3">
    <source>
        <dbReference type="PROSITE" id="PS50234"/>
    </source>
</evidence>
<keyword evidence="2" id="KW-0472">Membrane</keyword>
<feature type="compositionally biased region" description="Low complexity" evidence="1">
    <location>
        <begin position="269"/>
        <end position="283"/>
    </location>
</feature>
<dbReference type="PROSITE" id="PS50234">
    <property type="entry name" value="VWFA"/>
    <property type="match status" value="2"/>
</dbReference>